<dbReference type="Proteomes" id="UP001152087">
    <property type="component" value="Unassembled WGS sequence"/>
</dbReference>
<sequence length="135" mass="15241">MPNSSPKLQLASVLGDNSRKRYLTDLKALLETGYRRYNKAGQAFKVTIAVGGYSVKHRVILLKDHLDEIKHRSNDVFSWQLASRIIFAQDYTGPPDRGPWSGKALRVGIHQNLKDITAQLQRRIGDNFAANLPQQ</sequence>
<protein>
    <submittedName>
        <fullName evidence="1">Uncharacterized protein</fullName>
    </submittedName>
</protein>
<proteinExistence type="predicted"/>
<comment type="caution">
    <text evidence="1">The sequence shown here is derived from an EMBL/GenBank/DDBJ whole genome shotgun (WGS) entry which is preliminary data.</text>
</comment>
<dbReference type="EMBL" id="JAOQAV010000020">
    <property type="protein sequence ID" value="KAJ4186570.1"/>
    <property type="molecule type" value="Genomic_DNA"/>
</dbReference>
<reference evidence="1" key="1">
    <citation type="submission" date="2022-09" db="EMBL/GenBank/DDBJ databases">
        <title>Fusarium specimens isolated from Avocado Roots.</title>
        <authorList>
            <person name="Stajich J."/>
            <person name="Roper C."/>
            <person name="Heimlech-Rivalta G."/>
        </authorList>
    </citation>
    <scope>NUCLEOTIDE SEQUENCE</scope>
    <source>
        <strain evidence="1">A02</strain>
    </source>
</reference>
<dbReference type="AlphaFoldDB" id="A0A9W8V0C2"/>
<evidence type="ECO:0000313" key="2">
    <source>
        <dbReference type="Proteomes" id="UP001152087"/>
    </source>
</evidence>
<evidence type="ECO:0000313" key="1">
    <source>
        <dbReference type="EMBL" id="KAJ4186570.1"/>
    </source>
</evidence>
<gene>
    <name evidence="1" type="ORF">NW755_007867</name>
</gene>
<accession>A0A9W8V0C2</accession>
<keyword evidence="2" id="KW-1185">Reference proteome</keyword>
<organism evidence="1 2">
    <name type="scientific">Fusarium falciforme</name>
    <dbReference type="NCBI Taxonomy" id="195108"/>
    <lineage>
        <taxon>Eukaryota</taxon>
        <taxon>Fungi</taxon>
        <taxon>Dikarya</taxon>
        <taxon>Ascomycota</taxon>
        <taxon>Pezizomycotina</taxon>
        <taxon>Sordariomycetes</taxon>
        <taxon>Hypocreomycetidae</taxon>
        <taxon>Hypocreales</taxon>
        <taxon>Nectriaceae</taxon>
        <taxon>Fusarium</taxon>
        <taxon>Fusarium solani species complex</taxon>
    </lineage>
</organism>
<name>A0A9W8V0C2_9HYPO</name>